<dbReference type="Proteomes" id="UP000319663">
    <property type="component" value="Unassembled WGS sequence"/>
</dbReference>
<evidence type="ECO:0000313" key="2">
    <source>
        <dbReference type="EMBL" id="TQB68630.1"/>
    </source>
</evidence>
<keyword evidence="3" id="KW-1185">Reference proteome</keyword>
<evidence type="ECO:0000256" key="1">
    <source>
        <dbReference type="SAM" id="MobiDB-lite"/>
    </source>
</evidence>
<accession>A0A507QNQ9</accession>
<feature type="region of interest" description="Disordered" evidence="1">
    <location>
        <begin position="42"/>
        <end position="71"/>
    </location>
</feature>
<dbReference type="EMBL" id="VIFY01000201">
    <property type="protein sequence ID" value="TQB68630.1"/>
    <property type="molecule type" value="Genomic_DNA"/>
</dbReference>
<evidence type="ECO:0000313" key="3">
    <source>
        <dbReference type="Proteomes" id="UP000319663"/>
    </source>
</evidence>
<reference evidence="2 3" key="1">
    <citation type="submission" date="2019-06" db="EMBL/GenBank/DDBJ databases">
        <title>Wine fermentation using esterase from Monascus purpureus.</title>
        <authorList>
            <person name="Geng C."/>
            <person name="Zhang Y."/>
        </authorList>
    </citation>
    <scope>NUCLEOTIDE SEQUENCE [LARGE SCALE GENOMIC DNA]</scope>
    <source>
        <strain evidence="2">HQ1</strain>
    </source>
</reference>
<sequence length="276" mass="30144">MPDSEIRNLLVIGAQTEFIRQTKCWILGRLFRDLDAAVDSEMDQNEGPHIPALASPHKPEGLPAPSLSKKDKSGQKIWEPLRVSVWRIVQDKHHVNGLPSIDWVWVIGWITIAWRKEKWASPRAGGATITLTQGNGYRHAITILGHLGAGLDLEIMAAGTRTARSSALTRIVSTLSAGLWLLLLTSVADMDNQTWYLLGIGLLGSVQNLVASAVSQSPSALGFHLELAETIRGNSVSEVLKTTEIKYPSVGASLMPIFFPNVSSSMRVAPPDVPFW</sequence>
<dbReference type="AlphaFoldDB" id="A0A507QNQ9"/>
<gene>
    <name evidence="2" type="ORF">MPDQ_003143</name>
</gene>
<dbReference type="STRING" id="5098.A0A507QNQ9"/>
<protein>
    <submittedName>
        <fullName evidence="2">Uncharacterized protein</fullName>
    </submittedName>
</protein>
<name>A0A507QNQ9_MONPU</name>
<organism evidence="2 3">
    <name type="scientific">Monascus purpureus</name>
    <name type="common">Red mold</name>
    <name type="synonym">Monascus anka</name>
    <dbReference type="NCBI Taxonomy" id="5098"/>
    <lineage>
        <taxon>Eukaryota</taxon>
        <taxon>Fungi</taxon>
        <taxon>Dikarya</taxon>
        <taxon>Ascomycota</taxon>
        <taxon>Pezizomycotina</taxon>
        <taxon>Eurotiomycetes</taxon>
        <taxon>Eurotiomycetidae</taxon>
        <taxon>Eurotiales</taxon>
        <taxon>Aspergillaceae</taxon>
        <taxon>Monascus</taxon>
    </lineage>
</organism>
<comment type="caution">
    <text evidence="2">The sequence shown here is derived from an EMBL/GenBank/DDBJ whole genome shotgun (WGS) entry which is preliminary data.</text>
</comment>
<proteinExistence type="predicted"/>